<dbReference type="InterPro" id="IPR050563">
    <property type="entry name" value="4-hydroxybenzoyl-CoA_TE"/>
</dbReference>
<protein>
    <submittedName>
        <fullName evidence="3">Thioesterase superfamily protein</fullName>
    </submittedName>
</protein>
<dbReference type="InterPro" id="IPR029069">
    <property type="entry name" value="HotDog_dom_sf"/>
</dbReference>
<evidence type="ECO:0000256" key="2">
    <source>
        <dbReference type="ARBA" id="ARBA00022801"/>
    </source>
</evidence>
<proteinExistence type="inferred from homology"/>
<dbReference type="InterPro" id="IPR006684">
    <property type="entry name" value="YbgC/YbaW"/>
</dbReference>
<sequence>MKTTSLLKVRTYECDSYGHVNNAVYLNYLEFARMDYLNQIGFDYKGIVDAGFAIYVTRVDISYKSSAFFDDELLIDTEPVKLGAVSGTLRQKISKRDGTVCAEADVTWAFVTREGRPSRIPPQFFVDGLRPASAE</sequence>
<evidence type="ECO:0000313" key="3">
    <source>
        <dbReference type="EMBL" id="EIC03136.1"/>
    </source>
</evidence>
<dbReference type="AlphaFoldDB" id="H7EH18"/>
<dbReference type="PANTHER" id="PTHR31793">
    <property type="entry name" value="4-HYDROXYBENZOYL-COA THIOESTERASE FAMILY MEMBER"/>
    <property type="match status" value="1"/>
</dbReference>
<evidence type="ECO:0000313" key="4">
    <source>
        <dbReference type="Proteomes" id="UP000003571"/>
    </source>
</evidence>
<dbReference type="CDD" id="cd00586">
    <property type="entry name" value="4HBT"/>
    <property type="match status" value="1"/>
</dbReference>
<dbReference type="OrthoDB" id="9801517at2"/>
<dbReference type="eggNOG" id="COG0824">
    <property type="taxonomic scope" value="Bacteria"/>
</dbReference>
<dbReference type="PATRIC" id="fig|907348.3.peg.80"/>
<dbReference type="GO" id="GO:0047617">
    <property type="term" value="F:fatty acyl-CoA hydrolase activity"/>
    <property type="evidence" value="ECO:0007669"/>
    <property type="project" value="TreeGrafter"/>
</dbReference>
<dbReference type="PANTHER" id="PTHR31793:SF24">
    <property type="entry name" value="LONG-CHAIN ACYL-COA THIOESTERASE FADM"/>
    <property type="match status" value="1"/>
</dbReference>
<organism evidence="3 4">
    <name type="scientific">Treponema saccharophilum DSM 2985</name>
    <dbReference type="NCBI Taxonomy" id="907348"/>
    <lineage>
        <taxon>Bacteria</taxon>
        <taxon>Pseudomonadati</taxon>
        <taxon>Spirochaetota</taxon>
        <taxon>Spirochaetia</taxon>
        <taxon>Spirochaetales</taxon>
        <taxon>Treponemataceae</taxon>
        <taxon>Treponema</taxon>
    </lineage>
</organism>
<dbReference type="Gene3D" id="3.10.129.10">
    <property type="entry name" value="Hotdog Thioesterase"/>
    <property type="match status" value="1"/>
</dbReference>
<dbReference type="Pfam" id="PF13279">
    <property type="entry name" value="4HBT_2"/>
    <property type="match status" value="1"/>
</dbReference>
<keyword evidence="4" id="KW-1185">Reference proteome</keyword>
<dbReference type="STRING" id="907348.TresaDRAFT_2787"/>
<gene>
    <name evidence="3" type="ORF">TresaDRAFT_2787</name>
</gene>
<dbReference type="EMBL" id="AGRW01000022">
    <property type="protein sequence ID" value="EIC03136.1"/>
    <property type="molecule type" value="Genomic_DNA"/>
</dbReference>
<dbReference type="PIRSF" id="PIRSF003230">
    <property type="entry name" value="YbgC"/>
    <property type="match status" value="1"/>
</dbReference>
<name>H7EH18_9SPIR</name>
<evidence type="ECO:0000256" key="1">
    <source>
        <dbReference type="ARBA" id="ARBA00005953"/>
    </source>
</evidence>
<reference evidence="3 4" key="1">
    <citation type="submission" date="2011-09" db="EMBL/GenBank/DDBJ databases">
        <title>The draft genome of Treponema saccharophilum DSM 2985.</title>
        <authorList>
            <consortium name="US DOE Joint Genome Institute (JGI-PGF)"/>
            <person name="Lucas S."/>
            <person name="Copeland A."/>
            <person name="Lapidus A."/>
            <person name="Glavina del Rio T."/>
            <person name="Dalin E."/>
            <person name="Tice H."/>
            <person name="Bruce D."/>
            <person name="Goodwin L."/>
            <person name="Pitluck S."/>
            <person name="Peters L."/>
            <person name="Kyrpides N."/>
            <person name="Mavromatis K."/>
            <person name="Ivanova N."/>
            <person name="Markowitz V."/>
            <person name="Cheng J.-F."/>
            <person name="Hugenholtz P."/>
            <person name="Woyke T."/>
            <person name="Wu D."/>
            <person name="Gronow S."/>
            <person name="Wellnitz S."/>
            <person name="Brambilla E."/>
            <person name="Klenk H.-P."/>
            <person name="Eisen J.A."/>
        </authorList>
    </citation>
    <scope>NUCLEOTIDE SEQUENCE [LARGE SCALE GENOMIC DNA]</scope>
    <source>
        <strain evidence="3 4">DSM 2985</strain>
    </source>
</reference>
<dbReference type="NCBIfam" id="TIGR00051">
    <property type="entry name" value="YbgC/FadM family acyl-CoA thioesterase"/>
    <property type="match status" value="1"/>
</dbReference>
<comment type="similarity">
    <text evidence="1">Belongs to the 4-hydroxybenzoyl-CoA thioesterase family.</text>
</comment>
<dbReference type="Proteomes" id="UP000003571">
    <property type="component" value="Unassembled WGS sequence"/>
</dbReference>
<accession>H7EH18</accession>
<keyword evidence="2" id="KW-0378">Hydrolase</keyword>
<comment type="caution">
    <text evidence="3">The sequence shown here is derived from an EMBL/GenBank/DDBJ whole genome shotgun (WGS) entry which is preliminary data.</text>
</comment>
<dbReference type="RefSeq" id="WP_002701782.1">
    <property type="nucleotide sequence ID" value="NZ_AGRW01000022.1"/>
</dbReference>
<dbReference type="SUPFAM" id="SSF54637">
    <property type="entry name" value="Thioesterase/thiol ester dehydrase-isomerase"/>
    <property type="match status" value="1"/>
</dbReference>